<organism evidence="2 3">
    <name type="scientific">Clostridium botulinum</name>
    <dbReference type="NCBI Taxonomy" id="1491"/>
    <lineage>
        <taxon>Bacteria</taxon>
        <taxon>Bacillati</taxon>
        <taxon>Bacillota</taxon>
        <taxon>Clostridia</taxon>
        <taxon>Eubacteriales</taxon>
        <taxon>Clostridiaceae</taxon>
        <taxon>Clostridium</taxon>
    </lineage>
</organism>
<dbReference type="Pfam" id="PF03374">
    <property type="entry name" value="ANT"/>
    <property type="match status" value="1"/>
</dbReference>
<proteinExistence type="predicted"/>
<dbReference type="GO" id="GO:0003677">
    <property type="term" value="F:DNA binding"/>
    <property type="evidence" value="ECO:0007669"/>
    <property type="project" value="InterPro"/>
</dbReference>
<dbReference type="Proteomes" id="UP000037540">
    <property type="component" value="Unassembled WGS sequence"/>
</dbReference>
<name>A0A9Q1ZCL5_CLOBO</name>
<feature type="domain" description="Antirepressor protein C-terminal" evidence="1">
    <location>
        <begin position="34"/>
        <end position="128"/>
    </location>
</feature>
<evidence type="ECO:0000313" key="3">
    <source>
        <dbReference type="Proteomes" id="UP000037540"/>
    </source>
</evidence>
<reference evidence="2 3" key="1">
    <citation type="submission" date="2015-07" db="EMBL/GenBank/DDBJ databases">
        <title>Draft genome sequences of 17 French Clostridium botulinum group III.</title>
        <authorList>
            <person name="Woudstra C."/>
            <person name="Le Marechal C."/>
            <person name="Souillard R."/>
            <person name="Bayon-Auboyer M.-H."/>
            <person name="Dessouter D."/>
            <person name="Fach P."/>
        </authorList>
    </citation>
    <scope>NUCLEOTIDE SEQUENCE [LARGE SCALE GENOMIC DNA]</scope>
    <source>
        <strain evidence="2 3">12LNRI-CD</strain>
        <plasmid evidence="2">p1BKT015925</plasmid>
    </source>
</reference>
<accession>A0A9Q1ZCL5</accession>
<comment type="caution">
    <text evidence="2">The sequence shown here is derived from an EMBL/GenBank/DDBJ whole genome shotgun (WGS) entry which is preliminary data.</text>
</comment>
<dbReference type="InterPro" id="IPR005039">
    <property type="entry name" value="Ant_C"/>
</dbReference>
<sequence length="156" mass="18078">MEEKQNQFKLPHTYKEALLQLVEQVEENEKLNTVIEDMTPKAIIGDTFTSTANAYDMGVFSKVLSINGLGRNNMFQWLRDKKILMKGNTPFQRYNKYFKVVMVTNSFGFANPKTLINPKGVEFIVKKLIEDEYIITKSIDEILKELNSKEDYAIIL</sequence>
<protein>
    <submittedName>
        <fullName evidence="2">Antirepressor protein</fullName>
    </submittedName>
</protein>
<evidence type="ECO:0000259" key="1">
    <source>
        <dbReference type="Pfam" id="PF03374"/>
    </source>
</evidence>
<keyword evidence="2" id="KW-0614">Plasmid</keyword>
<dbReference type="RefSeq" id="WP_013720946.1">
    <property type="nucleotide sequence ID" value="NZ_LGVO01000040.1"/>
</dbReference>
<gene>
    <name evidence="2" type="ORF">ADU74_10330</name>
</gene>
<geneLocation type="plasmid" evidence="2">
    <name>p1BKT015925</name>
</geneLocation>
<dbReference type="AlphaFoldDB" id="A0A9Q1ZCL5"/>
<evidence type="ECO:0000313" key="2">
    <source>
        <dbReference type="EMBL" id="KOA85057.1"/>
    </source>
</evidence>
<dbReference type="EMBL" id="LGVR01000060">
    <property type="protein sequence ID" value="KOA85057.1"/>
    <property type="molecule type" value="Genomic_DNA"/>
</dbReference>